<accession>G7LCR8</accession>
<keyword evidence="3" id="KW-0804">Transcription</keyword>
<dbReference type="HOGENOM" id="CLU_1588931_0_0_1"/>
<reference evidence="5 8" key="2">
    <citation type="journal article" date="2014" name="BMC Genomics">
        <title>An improved genome release (version Mt4.0) for the model legume Medicago truncatula.</title>
        <authorList>
            <person name="Tang H."/>
            <person name="Krishnakumar V."/>
            <person name="Bidwell S."/>
            <person name="Rosen B."/>
            <person name="Chan A."/>
            <person name="Zhou S."/>
            <person name="Gentzbittel L."/>
            <person name="Childs K.L."/>
            <person name="Yandell M."/>
            <person name="Gundlach H."/>
            <person name="Mayer K.F."/>
            <person name="Schwartz D.C."/>
            <person name="Town C.D."/>
        </authorList>
    </citation>
    <scope>GENOME REANNOTATION</scope>
    <source>
        <strain evidence="7 8">cv. Jemalong A17</strain>
    </source>
</reference>
<dbReference type="AlphaFoldDB" id="G7LCR8"/>
<keyword evidence="3" id="KW-0805">Transcription regulation</keyword>
<reference evidence="7" key="3">
    <citation type="submission" date="2015-04" db="UniProtKB">
        <authorList>
            <consortium name="EnsemblPlants"/>
        </authorList>
    </citation>
    <scope>IDENTIFICATION</scope>
    <source>
        <strain evidence="7">cv. Jemalong A17</strain>
    </source>
</reference>
<dbReference type="PANTHER" id="PTHR31602">
    <property type="entry name" value="GROWTH-REGULATING FACTOR 5"/>
    <property type="match status" value="1"/>
</dbReference>
<dbReference type="GO" id="GO:0005634">
    <property type="term" value="C:nucleus"/>
    <property type="evidence" value="ECO:0007669"/>
    <property type="project" value="UniProtKB-SubCell"/>
</dbReference>
<dbReference type="EMBL" id="PSQE01000008">
    <property type="protein sequence ID" value="RHN40119.1"/>
    <property type="molecule type" value="Genomic_DNA"/>
</dbReference>
<dbReference type="PANTHER" id="PTHR31602:SF8">
    <property type="entry name" value="GROWTH-REGULATING FACTOR 5"/>
    <property type="match status" value="1"/>
</dbReference>
<comment type="similarity">
    <text evidence="3">Belongs to the GRF family.</text>
</comment>
<feature type="domain" description="WRC" evidence="4">
    <location>
        <begin position="52"/>
        <end position="98"/>
    </location>
</feature>
<evidence type="ECO:0000256" key="2">
    <source>
        <dbReference type="PROSITE-ProRule" id="PRU01002"/>
    </source>
</evidence>
<comment type="function">
    <text evidence="3">Transcription activator.</text>
</comment>
<dbReference type="Proteomes" id="UP000002051">
    <property type="component" value="Chromosome 8"/>
</dbReference>
<evidence type="ECO:0000313" key="5">
    <source>
        <dbReference type="EMBL" id="AET02135.1"/>
    </source>
</evidence>
<reference evidence="6" key="5">
    <citation type="journal article" date="2018" name="Nat. Plants">
        <title>Whole-genome landscape of Medicago truncatula symbiotic genes.</title>
        <authorList>
            <person name="Pecrix Y."/>
            <person name="Gamas P."/>
            <person name="Carrere S."/>
        </authorList>
    </citation>
    <scope>NUCLEOTIDE SEQUENCE</scope>
    <source>
        <tissue evidence="6">Leaves</tissue>
    </source>
</reference>
<evidence type="ECO:0000313" key="7">
    <source>
        <dbReference type="EnsemblPlants" id="AET02135"/>
    </source>
</evidence>
<dbReference type="InterPro" id="IPR014977">
    <property type="entry name" value="WRC_dom"/>
</dbReference>
<dbReference type="Proteomes" id="UP000265566">
    <property type="component" value="Chromosome 8"/>
</dbReference>
<name>G7LCR8_MEDTR</name>
<keyword evidence="1 3" id="KW-0539">Nucleus</keyword>
<sequence>MNLLFACQCYITNFEGKFFITKLIELSCSFSDVISVSGCNDSYLNNTNSILEPEPGRCRRTDGKKWRCKSAVLPGQKYCATLMHRGAKRRFTNLKFPPPSTTVITTTTDISSAVTIPLPYPSTPTDVQKANCWSPSTKLSTSIPESEPFVDCNEKSYIFVDCWSINVC</sequence>
<evidence type="ECO:0000313" key="8">
    <source>
        <dbReference type="Proteomes" id="UP000002051"/>
    </source>
</evidence>
<dbReference type="InterPro" id="IPR031137">
    <property type="entry name" value="GRF"/>
</dbReference>
<dbReference type="PROSITE" id="PS51667">
    <property type="entry name" value="WRC"/>
    <property type="match status" value="1"/>
</dbReference>
<comment type="caution">
    <text evidence="2">Lacks conserved residue(s) required for the propagation of feature annotation.</text>
</comment>
<dbReference type="EMBL" id="CM001224">
    <property type="protein sequence ID" value="AET02135.1"/>
    <property type="molecule type" value="Genomic_DNA"/>
</dbReference>
<dbReference type="EnsemblPlants" id="AET02135">
    <property type="protein sequence ID" value="AET02135"/>
    <property type="gene ID" value="MTR_8g035640"/>
</dbReference>
<dbReference type="STRING" id="3880.G7LCR8"/>
<keyword evidence="8" id="KW-1185">Reference proteome</keyword>
<evidence type="ECO:0000313" key="9">
    <source>
        <dbReference type="Proteomes" id="UP000265566"/>
    </source>
</evidence>
<gene>
    <name evidence="5" type="ordered locus">MTR_8g035640</name>
    <name evidence="6" type="ORF">MtrunA17_Chr8g0351291</name>
</gene>
<comment type="domain">
    <text evidence="3">The QLQ domain and WRC domain may be involved in protein-protein interaction and DNA-binding, respectively.</text>
</comment>
<reference evidence="9" key="4">
    <citation type="journal article" date="2018" name="Nat. Plants">
        <title>Whole-genome landscape of Medicago truncatula symbiotic genes.</title>
        <authorList>
            <person name="Pecrix Y."/>
            <person name="Staton S.E."/>
            <person name="Sallet E."/>
            <person name="Lelandais-Briere C."/>
            <person name="Moreau S."/>
            <person name="Carrere S."/>
            <person name="Blein T."/>
            <person name="Jardinaud M.F."/>
            <person name="Latrasse D."/>
            <person name="Zouine M."/>
            <person name="Zahm M."/>
            <person name="Kreplak J."/>
            <person name="Mayjonade B."/>
            <person name="Satge C."/>
            <person name="Perez M."/>
            <person name="Cauet S."/>
            <person name="Marande W."/>
            <person name="Chantry-Darmon C."/>
            <person name="Lopez-Roques C."/>
            <person name="Bouchez O."/>
            <person name="Berard A."/>
            <person name="Debelle F."/>
            <person name="Munos S."/>
            <person name="Bendahmane A."/>
            <person name="Berges H."/>
            <person name="Niebel A."/>
            <person name="Buitink J."/>
            <person name="Frugier F."/>
            <person name="Benhamed M."/>
            <person name="Crespi M."/>
            <person name="Gouzy J."/>
            <person name="Gamas P."/>
        </authorList>
    </citation>
    <scope>NUCLEOTIDE SEQUENCE [LARGE SCALE GENOMIC DNA]</scope>
    <source>
        <strain evidence="9">cv. Jemalong A17</strain>
    </source>
</reference>
<keyword evidence="3" id="KW-0010">Activator</keyword>
<evidence type="ECO:0000256" key="1">
    <source>
        <dbReference type="ARBA" id="ARBA00023242"/>
    </source>
</evidence>
<protein>
    <recommendedName>
        <fullName evidence="3">Growth-regulating factor</fullName>
    </recommendedName>
</protein>
<evidence type="ECO:0000256" key="3">
    <source>
        <dbReference type="RuleBase" id="RU367127"/>
    </source>
</evidence>
<dbReference type="Gramene" id="rna46224">
    <property type="protein sequence ID" value="RHN40119.1"/>
    <property type="gene ID" value="gene46224"/>
</dbReference>
<dbReference type="Pfam" id="PF08879">
    <property type="entry name" value="WRC"/>
    <property type="match status" value="1"/>
</dbReference>
<proteinExistence type="inferred from homology"/>
<evidence type="ECO:0000313" key="6">
    <source>
        <dbReference type="EMBL" id="RHN40119.1"/>
    </source>
</evidence>
<reference evidence="5 8" key="1">
    <citation type="journal article" date="2011" name="Nature">
        <title>The Medicago genome provides insight into the evolution of rhizobial symbioses.</title>
        <authorList>
            <person name="Young N.D."/>
            <person name="Debelle F."/>
            <person name="Oldroyd G.E."/>
            <person name="Geurts R."/>
            <person name="Cannon S.B."/>
            <person name="Udvardi M.K."/>
            <person name="Benedito V.A."/>
            <person name="Mayer K.F."/>
            <person name="Gouzy J."/>
            <person name="Schoof H."/>
            <person name="Van de Peer Y."/>
            <person name="Proost S."/>
            <person name="Cook D.R."/>
            <person name="Meyers B.C."/>
            <person name="Spannagl M."/>
            <person name="Cheung F."/>
            <person name="De Mita S."/>
            <person name="Krishnakumar V."/>
            <person name="Gundlach H."/>
            <person name="Zhou S."/>
            <person name="Mudge J."/>
            <person name="Bharti A.K."/>
            <person name="Murray J.D."/>
            <person name="Naoumkina M.A."/>
            <person name="Rosen B."/>
            <person name="Silverstein K.A."/>
            <person name="Tang H."/>
            <person name="Rombauts S."/>
            <person name="Zhao P.X."/>
            <person name="Zhou P."/>
            <person name="Barbe V."/>
            <person name="Bardou P."/>
            <person name="Bechner M."/>
            <person name="Bellec A."/>
            <person name="Berger A."/>
            <person name="Berges H."/>
            <person name="Bidwell S."/>
            <person name="Bisseling T."/>
            <person name="Choisne N."/>
            <person name="Couloux A."/>
            <person name="Denny R."/>
            <person name="Deshpande S."/>
            <person name="Dai X."/>
            <person name="Doyle J.J."/>
            <person name="Dudez A.M."/>
            <person name="Farmer A.D."/>
            <person name="Fouteau S."/>
            <person name="Franken C."/>
            <person name="Gibelin C."/>
            <person name="Gish J."/>
            <person name="Goldstein S."/>
            <person name="Gonzalez A.J."/>
            <person name="Green P.J."/>
            <person name="Hallab A."/>
            <person name="Hartog M."/>
            <person name="Hua A."/>
            <person name="Humphray S.J."/>
            <person name="Jeong D.H."/>
            <person name="Jing Y."/>
            <person name="Jocker A."/>
            <person name="Kenton S.M."/>
            <person name="Kim D.J."/>
            <person name="Klee K."/>
            <person name="Lai H."/>
            <person name="Lang C."/>
            <person name="Lin S."/>
            <person name="Macmil S.L."/>
            <person name="Magdelenat G."/>
            <person name="Matthews L."/>
            <person name="McCorrison J."/>
            <person name="Monaghan E.L."/>
            <person name="Mun J.H."/>
            <person name="Najar F.Z."/>
            <person name="Nicholson C."/>
            <person name="Noirot C."/>
            <person name="O'Bleness M."/>
            <person name="Paule C.R."/>
            <person name="Poulain J."/>
            <person name="Prion F."/>
            <person name="Qin B."/>
            <person name="Qu C."/>
            <person name="Retzel E.F."/>
            <person name="Riddle C."/>
            <person name="Sallet E."/>
            <person name="Samain S."/>
            <person name="Samson N."/>
            <person name="Sanders I."/>
            <person name="Saurat O."/>
            <person name="Scarpelli C."/>
            <person name="Schiex T."/>
            <person name="Segurens B."/>
            <person name="Severin A.J."/>
            <person name="Sherrier D.J."/>
            <person name="Shi R."/>
            <person name="Sims S."/>
            <person name="Singer S.R."/>
            <person name="Sinharoy S."/>
            <person name="Sterck L."/>
            <person name="Viollet A."/>
            <person name="Wang B.B."/>
            <person name="Wang K."/>
            <person name="Wang M."/>
            <person name="Wang X."/>
            <person name="Warfsmann J."/>
            <person name="Weissenbach J."/>
            <person name="White D.D."/>
            <person name="White J.D."/>
            <person name="Wiley G.B."/>
            <person name="Wincker P."/>
            <person name="Xing Y."/>
            <person name="Yang L."/>
            <person name="Yao Z."/>
            <person name="Ying F."/>
            <person name="Zhai J."/>
            <person name="Zhou L."/>
            <person name="Zuber A."/>
            <person name="Denarie J."/>
            <person name="Dixon R.A."/>
            <person name="May G.D."/>
            <person name="Schwartz D.C."/>
            <person name="Rogers J."/>
            <person name="Quetier F."/>
            <person name="Town C.D."/>
            <person name="Roe B.A."/>
        </authorList>
    </citation>
    <scope>NUCLEOTIDE SEQUENCE [LARGE SCALE GENOMIC DNA]</scope>
    <source>
        <strain evidence="5">A17</strain>
        <strain evidence="7 8">cv. Jemalong A17</strain>
    </source>
</reference>
<dbReference type="PaxDb" id="3880-AET02135"/>
<dbReference type="GO" id="GO:0006351">
    <property type="term" value="P:DNA-templated transcription"/>
    <property type="evidence" value="ECO:0007669"/>
    <property type="project" value="UniProtKB-UniRule"/>
</dbReference>
<evidence type="ECO:0000259" key="4">
    <source>
        <dbReference type="PROSITE" id="PS51667"/>
    </source>
</evidence>
<dbReference type="GO" id="GO:0032502">
    <property type="term" value="P:developmental process"/>
    <property type="evidence" value="ECO:0007669"/>
    <property type="project" value="InterPro"/>
</dbReference>
<comment type="subcellular location">
    <subcellularLocation>
        <location evidence="3">Nucleus</location>
    </subcellularLocation>
</comment>
<organism evidence="5 8">
    <name type="scientific">Medicago truncatula</name>
    <name type="common">Barrel medic</name>
    <name type="synonym">Medicago tribuloides</name>
    <dbReference type="NCBI Taxonomy" id="3880"/>
    <lineage>
        <taxon>Eukaryota</taxon>
        <taxon>Viridiplantae</taxon>
        <taxon>Streptophyta</taxon>
        <taxon>Embryophyta</taxon>
        <taxon>Tracheophyta</taxon>
        <taxon>Spermatophyta</taxon>
        <taxon>Magnoliopsida</taxon>
        <taxon>eudicotyledons</taxon>
        <taxon>Gunneridae</taxon>
        <taxon>Pentapetalae</taxon>
        <taxon>rosids</taxon>
        <taxon>fabids</taxon>
        <taxon>Fabales</taxon>
        <taxon>Fabaceae</taxon>
        <taxon>Papilionoideae</taxon>
        <taxon>50 kb inversion clade</taxon>
        <taxon>NPAAA clade</taxon>
        <taxon>Hologalegina</taxon>
        <taxon>IRL clade</taxon>
        <taxon>Trifolieae</taxon>
        <taxon>Medicago</taxon>
    </lineage>
</organism>
<dbReference type="GO" id="GO:0005524">
    <property type="term" value="F:ATP binding"/>
    <property type="evidence" value="ECO:0007669"/>
    <property type="project" value="UniProtKB-UniRule"/>
</dbReference>